<proteinExistence type="inferred from homology"/>
<keyword evidence="2 8" id="KW-0349">Heme</keyword>
<comment type="similarity">
    <text evidence="1 9">Belongs to the cytochrome P450 family.</text>
</comment>
<dbReference type="EMBL" id="LJIJ01000425">
    <property type="protein sequence ID" value="ODM97642.1"/>
    <property type="molecule type" value="Genomic_DNA"/>
</dbReference>
<dbReference type="PROSITE" id="PS00086">
    <property type="entry name" value="CYTOCHROME_P450"/>
    <property type="match status" value="1"/>
</dbReference>
<dbReference type="Proteomes" id="UP000094527">
    <property type="component" value="Unassembled WGS sequence"/>
</dbReference>
<gene>
    <name evidence="10" type="ORF">Ocin01_09034</name>
</gene>
<dbReference type="GO" id="GO:0005506">
    <property type="term" value="F:iron ion binding"/>
    <property type="evidence" value="ECO:0007669"/>
    <property type="project" value="InterPro"/>
</dbReference>
<keyword evidence="6 9" id="KW-0503">Monooxygenase</keyword>
<dbReference type="Pfam" id="PF00067">
    <property type="entry name" value="p450"/>
    <property type="match status" value="2"/>
</dbReference>
<evidence type="ECO:0000313" key="11">
    <source>
        <dbReference type="Proteomes" id="UP000094527"/>
    </source>
</evidence>
<dbReference type="GO" id="GO:0020037">
    <property type="term" value="F:heme binding"/>
    <property type="evidence" value="ECO:0007669"/>
    <property type="project" value="InterPro"/>
</dbReference>
<reference evidence="10 11" key="1">
    <citation type="journal article" date="2016" name="Genome Biol. Evol.">
        <title>Gene Family Evolution Reflects Adaptation to Soil Environmental Stressors in the Genome of the Collembolan Orchesella cincta.</title>
        <authorList>
            <person name="Faddeeva-Vakhrusheva A."/>
            <person name="Derks M.F."/>
            <person name="Anvar S.Y."/>
            <person name="Agamennone V."/>
            <person name="Suring W."/>
            <person name="Smit S."/>
            <person name="van Straalen N.M."/>
            <person name="Roelofs D."/>
        </authorList>
    </citation>
    <scope>NUCLEOTIDE SEQUENCE [LARGE SCALE GENOMIC DNA]</scope>
    <source>
        <tissue evidence="10">Mixed pool</tissue>
    </source>
</reference>
<evidence type="ECO:0000256" key="1">
    <source>
        <dbReference type="ARBA" id="ARBA00010617"/>
    </source>
</evidence>
<feature type="non-terminal residue" evidence="10">
    <location>
        <position position="1"/>
    </location>
</feature>
<evidence type="ECO:0000256" key="6">
    <source>
        <dbReference type="ARBA" id="ARBA00023033"/>
    </source>
</evidence>
<comment type="function">
    <text evidence="7">Cytochromes P450 are a group of heme-thiolate monooxygenases. They oxidize a variety of structurally unrelated compounds, including steroids, fatty acids, and xenobiotics.</text>
</comment>
<dbReference type="GO" id="GO:0008395">
    <property type="term" value="F:steroid hydroxylase activity"/>
    <property type="evidence" value="ECO:0007669"/>
    <property type="project" value="TreeGrafter"/>
</dbReference>
<comment type="cofactor">
    <cofactor evidence="8">
        <name>heme</name>
        <dbReference type="ChEBI" id="CHEBI:30413"/>
    </cofactor>
</comment>
<accession>A0A1D2MXD2</accession>
<dbReference type="GO" id="GO:0016705">
    <property type="term" value="F:oxidoreductase activity, acting on paired donors, with incorporation or reduction of molecular oxygen"/>
    <property type="evidence" value="ECO:0007669"/>
    <property type="project" value="InterPro"/>
</dbReference>
<dbReference type="Gene3D" id="1.10.630.10">
    <property type="entry name" value="Cytochrome P450"/>
    <property type="match status" value="2"/>
</dbReference>
<protein>
    <submittedName>
        <fullName evidence="10">Cytochrome P450 3A4</fullName>
    </submittedName>
</protein>
<dbReference type="PANTHER" id="PTHR24302:SF15">
    <property type="entry name" value="FATTY-ACID PEROXYGENASE"/>
    <property type="match status" value="1"/>
</dbReference>
<dbReference type="InterPro" id="IPR002401">
    <property type="entry name" value="Cyt_P450_E_grp-I"/>
</dbReference>
<feature type="binding site" description="axial binding residue" evidence="8">
    <location>
        <position position="162"/>
    </location>
    <ligand>
        <name>heme</name>
        <dbReference type="ChEBI" id="CHEBI:30413"/>
    </ligand>
    <ligandPart>
        <name>Fe</name>
        <dbReference type="ChEBI" id="CHEBI:18248"/>
    </ligandPart>
</feature>
<evidence type="ECO:0000256" key="9">
    <source>
        <dbReference type="RuleBase" id="RU000461"/>
    </source>
</evidence>
<keyword evidence="3 8" id="KW-0479">Metal-binding</keyword>
<keyword evidence="4 9" id="KW-0560">Oxidoreductase</keyword>
<dbReference type="InterPro" id="IPR001128">
    <property type="entry name" value="Cyt_P450"/>
</dbReference>
<evidence type="ECO:0000313" key="10">
    <source>
        <dbReference type="EMBL" id="ODM97642.1"/>
    </source>
</evidence>
<comment type="caution">
    <text evidence="10">The sequence shown here is derived from an EMBL/GenBank/DDBJ whole genome shotgun (WGS) entry which is preliminary data.</text>
</comment>
<keyword evidence="11" id="KW-1185">Reference proteome</keyword>
<evidence type="ECO:0000256" key="5">
    <source>
        <dbReference type="ARBA" id="ARBA00023004"/>
    </source>
</evidence>
<dbReference type="OrthoDB" id="2789670at2759"/>
<evidence type="ECO:0000256" key="4">
    <source>
        <dbReference type="ARBA" id="ARBA00023002"/>
    </source>
</evidence>
<dbReference type="STRING" id="48709.A0A1D2MXD2"/>
<dbReference type="InterPro" id="IPR017972">
    <property type="entry name" value="Cyt_P450_CS"/>
</dbReference>
<sequence>ECLKTGIESGTSSTKDFLDLCDLWKRVEAGEFKELGFTETTVLAQCVFFFLGGYETTASMLSSFLWNIANHPEVQDKMNKELEQLLPSFYRPERICGKDWNHNGVSIKKGTVVMIPTWAANRNPKYFPDEPEKFKPERFLPENKGNNEPYAFTSFGFGPRSCIG</sequence>
<dbReference type="PRINTS" id="PR00463">
    <property type="entry name" value="EP450I"/>
</dbReference>
<evidence type="ECO:0000256" key="3">
    <source>
        <dbReference type="ARBA" id="ARBA00022723"/>
    </source>
</evidence>
<dbReference type="PANTHER" id="PTHR24302">
    <property type="entry name" value="CYTOCHROME P450 FAMILY 3"/>
    <property type="match status" value="1"/>
</dbReference>
<evidence type="ECO:0000256" key="8">
    <source>
        <dbReference type="PIRSR" id="PIRSR602401-1"/>
    </source>
</evidence>
<keyword evidence="5 8" id="KW-0408">Iron</keyword>
<dbReference type="InterPro" id="IPR050705">
    <property type="entry name" value="Cytochrome_P450_3A"/>
</dbReference>
<evidence type="ECO:0000256" key="7">
    <source>
        <dbReference type="ARBA" id="ARBA00043906"/>
    </source>
</evidence>
<dbReference type="InterPro" id="IPR036396">
    <property type="entry name" value="Cyt_P450_sf"/>
</dbReference>
<evidence type="ECO:0000256" key="2">
    <source>
        <dbReference type="ARBA" id="ARBA00022617"/>
    </source>
</evidence>
<organism evidence="10 11">
    <name type="scientific">Orchesella cincta</name>
    <name type="common">Springtail</name>
    <name type="synonym">Podura cincta</name>
    <dbReference type="NCBI Taxonomy" id="48709"/>
    <lineage>
        <taxon>Eukaryota</taxon>
        <taxon>Metazoa</taxon>
        <taxon>Ecdysozoa</taxon>
        <taxon>Arthropoda</taxon>
        <taxon>Hexapoda</taxon>
        <taxon>Collembola</taxon>
        <taxon>Entomobryomorpha</taxon>
        <taxon>Entomobryoidea</taxon>
        <taxon>Orchesellidae</taxon>
        <taxon>Orchesellinae</taxon>
        <taxon>Orchesella</taxon>
    </lineage>
</organism>
<dbReference type="SUPFAM" id="SSF48264">
    <property type="entry name" value="Cytochrome P450"/>
    <property type="match status" value="1"/>
</dbReference>
<dbReference type="AlphaFoldDB" id="A0A1D2MXD2"/>
<name>A0A1D2MXD2_ORCCI</name>